<accession>A0A537KXY1</accession>
<keyword evidence="1" id="KW-0472">Membrane</keyword>
<evidence type="ECO:0000313" key="3">
    <source>
        <dbReference type="Proteomes" id="UP000319353"/>
    </source>
</evidence>
<keyword evidence="1" id="KW-0812">Transmembrane</keyword>
<evidence type="ECO:0000313" key="2">
    <source>
        <dbReference type="EMBL" id="TMJ00593.1"/>
    </source>
</evidence>
<reference evidence="2 3" key="1">
    <citation type="journal article" date="2019" name="Nat. Microbiol.">
        <title>Mediterranean grassland soil C-N compound turnover is dependent on rainfall and depth, and is mediated by genomically divergent microorganisms.</title>
        <authorList>
            <person name="Diamond S."/>
            <person name="Andeer P.F."/>
            <person name="Li Z."/>
            <person name="Crits-Christoph A."/>
            <person name="Burstein D."/>
            <person name="Anantharaman K."/>
            <person name="Lane K.R."/>
            <person name="Thomas B.C."/>
            <person name="Pan C."/>
            <person name="Northen T.R."/>
            <person name="Banfield J.F."/>
        </authorList>
    </citation>
    <scope>NUCLEOTIDE SEQUENCE [LARGE SCALE GENOMIC DNA]</scope>
    <source>
        <strain evidence="2">NP_4</strain>
    </source>
</reference>
<feature type="transmembrane region" description="Helical" evidence="1">
    <location>
        <begin position="21"/>
        <end position="41"/>
    </location>
</feature>
<sequence length="125" mass="13646">MMEVVELEKLRMPMTITALYILLNGLVTLSPSMVSSVYGYAVQDRGILLVLSSVFLGLAVLDWGIASNTTKYGGLAMYVVAGLVIGILWLLWGLSSHMFTFRNAGVPIVINLVLAAWIWSARPKS</sequence>
<name>A0A537KXY1_9BACT</name>
<protein>
    <submittedName>
        <fullName evidence="2">Uncharacterized protein</fullName>
    </submittedName>
</protein>
<feature type="transmembrane region" description="Helical" evidence="1">
    <location>
        <begin position="72"/>
        <end position="92"/>
    </location>
</feature>
<organism evidence="2 3">
    <name type="scientific">Candidatus Segetimicrobium genomatis</name>
    <dbReference type="NCBI Taxonomy" id="2569760"/>
    <lineage>
        <taxon>Bacteria</taxon>
        <taxon>Bacillati</taxon>
        <taxon>Candidatus Sysuimicrobiota</taxon>
        <taxon>Candidatus Sysuimicrobiia</taxon>
        <taxon>Candidatus Sysuimicrobiales</taxon>
        <taxon>Candidatus Segetimicrobiaceae</taxon>
        <taxon>Candidatus Segetimicrobium</taxon>
    </lineage>
</organism>
<evidence type="ECO:0000256" key="1">
    <source>
        <dbReference type="SAM" id="Phobius"/>
    </source>
</evidence>
<dbReference type="EMBL" id="VBAL01000113">
    <property type="protein sequence ID" value="TMJ00593.1"/>
    <property type="molecule type" value="Genomic_DNA"/>
</dbReference>
<feature type="transmembrane region" description="Helical" evidence="1">
    <location>
        <begin position="47"/>
        <end position="65"/>
    </location>
</feature>
<keyword evidence="1" id="KW-1133">Transmembrane helix</keyword>
<gene>
    <name evidence="2" type="ORF">E6H01_09250</name>
</gene>
<proteinExistence type="predicted"/>
<dbReference type="Proteomes" id="UP000319353">
    <property type="component" value="Unassembled WGS sequence"/>
</dbReference>
<feature type="transmembrane region" description="Helical" evidence="1">
    <location>
        <begin position="104"/>
        <end position="121"/>
    </location>
</feature>
<dbReference type="AlphaFoldDB" id="A0A537KXY1"/>
<comment type="caution">
    <text evidence="2">The sequence shown here is derived from an EMBL/GenBank/DDBJ whole genome shotgun (WGS) entry which is preliminary data.</text>
</comment>